<reference evidence="1" key="1">
    <citation type="submission" date="2018-11" db="EMBL/GenBank/DDBJ databases">
        <authorList>
            <person name="Alioto T."/>
            <person name="Alioto T."/>
        </authorList>
    </citation>
    <scope>NUCLEOTIDE SEQUENCE</scope>
</reference>
<dbReference type="AlphaFoldDB" id="A0A8B6D8J5"/>
<sequence>MPAQATMVKQLVCCVNRGIIQSGTSTVGFDAADELSSSMLPSTKACSHVCCPLVVALLVNYQSHDTSNPTVASTWYVALELVQTISPHMVTIQPNSLLSTWYVALLVTISFNGTLSPTSSLVVATAGQHHPQ</sequence>
<evidence type="ECO:0000313" key="1">
    <source>
        <dbReference type="EMBL" id="VDI16205.1"/>
    </source>
</evidence>
<comment type="caution">
    <text evidence="1">The sequence shown here is derived from an EMBL/GenBank/DDBJ whole genome shotgun (WGS) entry which is preliminary data.</text>
</comment>
<evidence type="ECO:0000313" key="2">
    <source>
        <dbReference type="Proteomes" id="UP000596742"/>
    </source>
</evidence>
<gene>
    <name evidence="1" type="ORF">MGAL_10B067675</name>
</gene>
<protein>
    <submittedName>
        <fullName evidence="1">Uncharacterized protein</fullName>
    </submittedName>
</protein>
<name>A0A8B6D8J5_MYTGA</name>
<proteinExistence type="predicted"/>
<dbReference type="Proteomes" id="UP000596742">
    <property type="component" value="Unassembled WGS sequence"/>
</dbReference>
<organism evidence="1 2">
    <name type="scientific">Mytilus galloprovincialis</name>
    <name type="common">Mediterranean mussel</name>
    <dbReference type="NCBI Taxonomy" id="29158"/>
    <lineage>
        <taxon>Eukaryota</taxon>
        <taxon>Metazoa</taxon>
        <taxon>Spiralia</taxon>
        <taxon>Lophotrochozoa</taxon>
        <taxon>Mollusca</taxon>
        <taxon>Bivalvia</taxon>
        <taxon>Autobranchia</taxon>
        <taxon>Pteriomorphia</taxon>
        <taxon>Mytilida</taxon>
        <taxon>Mytiloidea</taxon>
        <taxon>Mytilidae</taxon>
        <taxon>Mytilinae</taxon>
        <taxon>Mytilus</taxon>
    </lineage>
</organism>
<dbReference type="EMBL" id="UYJE01003056">
    <property type="protein sequence ID" value="VDI16205.1"/>
    <property type="molecule type" value="Genomic_DNA"/>
</dbReference>
<keyword evidence="2" id="KW-1185">Reference proteome</keyword>
<accession>A0A8B6D8J5</accession>